<feature type="region of interest" description="Disordered" evidence="8">
    <location>
        <begin position="295"/>
        <end position="317"/>
    </location>
</feature>
<evidence type="ECO:0000256" key="1">
    <source>
        <dbReference type="ARBA" id="ARBA00001954"/>
    </source>
</evidence>
<keyword evidence="4" id="KW-0479">Metal-binding</keyword>
<evidence type="ECO:0000256" key="6">
    <source>
        <dbReference type="ARBA" id="ARBA00023004"/>
    </source>
</evidence>
<dbReference type="GO" id="GO:0070483">
    <property type="term" value="P:detection of hypoxia"/>
    <property type="evidence" value="ECO:0007669"/>
    <property type="project" value="UniProtKB-ARBA"/>
</dbReference>
<evidence type="ECO:0000256" key="7">
    <source>
        <dbReference type="ARBA" id="ARBA00024284"/>
    </source>
</evidence>
<comment type="cofactor">
    <cofactor evidence="1">
        <name>Fe(2+)</name>
        <dbReference type="ChEBI" id="CHEBI:29033"/>
    </cofactor>
</comment>
<evidence type="ECO:0000313" key="10">
    <source>
        <dbReference type="Proteomes" id="UP000000768"/>
    </source>
</evidence>
<evidence type="ECO:0000256" key="2">
    <source>
        <dbReference type="ARBA" id="ARBA00006622"/>
    </source>
</evidence>
<name>A0A1Z5S5Q7_SORBI</name>
<keyword evidence="5" id="KW-0560">Oxidoreductase</keyword>
<evidence type="ECO:0000256" key="4">
    <source>
        <dbReference type="ARBA" id="ARBA00022723"/>
    </source>
</evidence>
<comment type="similarity">
    <text evidence="2">Belongs to the cysteine dioxygenase family.</text>
</comment>
<accession>A0A1Z5S5Q7</accession>
<evidence type="ECO:0000256" key="8">
    <source>
        <dbReference type="SAM" id="MobiDB-lite"/>
    </source>
</evidence>
<dbReference type="InParanoid" id="A0A1Z5S5Q7"/>
<dbReference type="PANTHER" id="PTHR22966">
    <property type="entry name" value="2-AMINOETHANETHIOL DIOXYGENASE"/>
    <property type="match status" value="1"/>
</dbReference>
<gene>
    <name evidence="9" type="ORF">SORBI_3001G149800</name>
</gene>
<feature type="region of interest" description="Disordered" evidence="8">
    <location>
        <begin position="77"/>
        <end position="101"/>
    </location>
</feature>
<comment type="catalytic activity">
    <reaction evidence="7">
        <text>L-cysteine + O2 = 3-sulfino-L-alanine + H(+)</text>
        <dbReference type="Rhea" id="RHEA:20441"/>
        <dbReference type="ChEBI" id="CHEBI:15378"/>
        <dbReference type="ChEBI" id="CHEBI:15379"/>
        <dbReference type="ChEBI" id="CHEBI:35235"/>
        <dbReference type="ChEBI" id="CHEBI:61085"/>
        <dbReference type="EC" id="1.13.11.20"/>
    </reaction>
    <physiologicalReaction direction="left-to-right" evidence="7">
        <dbReference type="Rhea" id="RHEA:20442"/>
    </physiologicalReaction>
</comment>
<evidence type="ECO:0000313" key="9">
    <source>
        <dbReference type="EMBL" id="OQU91248.1"/>
    </source>
</evidence>
<dbReference type="STRING" id="4558.A0A1Z5S5Q7"/>
<proteinExistence type="inferred from homology"/>
<dbReference type="Gene3D" id="2.60.120.10">
    <property type="entry name" value="Jelly Rolls"/>
    <property type="match status" value="1"/>
</dbReference>
<evidence type="ECO:0000256" key="3">
    <source>
        <dbReference type="ARBA" id="ARBA00013133"/>
    </source>
</evidence>
<protein>
    <recommendedName>
        <fullName evidence="3">cysteine dioxygenase</fullName>
        <ecNumber evidence="3">1.13.11.20</ecNumber>
    </recommendedName>
</protein>
<dbReference type="InterPro" id="IPR014710">
    <property type="entry name" value="RmlC-like_jellyroll"/>
</dbReference>
<dbReference type="PANTHER" id="PTHR22966:SF63">
    <property type="entry name" value="CYSTEINE DIOXYGENASE"/>
    <property type="match status" value="1"/>
</dbReference>
<dbReference type="EMBL" id="CM000760">
    <property type="protein sequence ID" value="OQU91248.1"/>
    <property type="molecule type" value="Genomic_DNA"/>
</dbReference>
<dbReference type="InterPro" id="IPR012864">
    <property type="entry name" value="PCO/ADO"/>
</dbReference>
<dbReference type="GO" id="GO:0017172">
    <property type="term" value="F:cysteine dioxygenase activity"/>
    <property type="evidence" value="ECO:0007669"/>
    <property type="project" value="UniProtKB-EC"/>
</dbReference>
<dbReference type="ExpressionAtlas" id="A0A1Z5S5Q7">
    <property type="expression patterns" value="baseline and differential"/>
</dbReference>
<dbReference type="InterPro" id="IPR011051">
    <property type="entry name" value="RmlC_Cupin_sf"/>
</dbReference>
<dbReference type="AlphaFoldDB" id="A0A1Z5S5Q7"/>
<dbReference type="Gramene" id="OQU91248">
    <property type="protein sequence ID" value="OQU91248"/>
    <property type="gene ID" value="SORBI_3001G149800"/>
</dbReference>
<dbReference type="Pfam" id="PF07847">
    <property type="entry name" value="PCO_ADO"/>
    <property type="match status" value="1"/>
</dbReference>
<organism evidence="9 10">
    <name type="scientific">Sorghum bicolor</name>
    <name type="common">Sorghum</name>
    <name type="synonym">Sorghum vulgare</name>
    <dbReference type="NCBI Taxonomy" id="4558"/>
    <lineage>
        <taxon>Eukaryota</taxon>
        <taxon>Viridiplantae</taxon>
        <taxon>Streptophyta</taxon>
        <taxon>Embryophyta</taxon>
        <taxon>Tracheophyta</taxon>
        <taxon>Spermatophyta</taxon>
        <taxon>Magnoliopsida</taxon>
        <taxon>Liliopsida</taxon>
        <taxon>Poales</taxon>
        <taxon>Poaceae</taxon>
        <taxon>PACMAD clade</taxon>
        <taxon>Panicoideae</taxon>
        <taxon>Andropogonodae</taxon>
        <taxon>Andropogoneae</taxon>
        <taxon>Sorghinae</taxon>
        <taxon>Sorghum</taxon>
    </lineage>
</organism>
<keyword evidence="10" id="KW-1185">Reference proteome</keyword>
<dbReference type="SUPFAM" id="SSF51182">
    <property type="entry name" value="RmlC-like cupins"/>
    <property type="match status" value="1"/>
</dbReference>
<sequence>MLLLIPGRAAVLACFSSAPGDLRTEKGNCLGRQFKPRGKTGFIYFAGKADLDLDRFLLPLLLASVCSAGGACTNVRVDEDDGGRERRRRRRPGRGQEAAEGCTWWQATERRRPGTVPAPDDVALIRDILDKMGPEDVHLRAVTKAAAAASFPRTHPNPIITRTTIYKCKNFSIVIFLLPSGTVIPLHDHPGMTVFSKLLLGSLHVTSYDWLVDAGGGPPAVVGGGGNDRLLRLAKRVVDADLSAPCDALVLFPESGGNMHRFAAATACAVLDVLGPPYSGDRDCTYYQDLPYRHHHHDNDDADEAAGDGDVPATATDGERLGWLLETRKPKELQMYEVPYRGPPIL</sequence>
<evidence type="ECO:0000256" key="5">
    <source>
        <dbReference type="ARBA" id="ARBA00023002"/>
    </source>
</evidence>
<dbReference type="Proteomes" id="UP000000768">
    <property type="component" value="Chromosome 1"/>
</dbReference>
<reference evidence="10" key="2">
    <citation type="journal article" date="2018" name="Plant J.">
        <title>The Sorghum bicolor reference genome: improved assembly, gene annotations, a transcriptome atlas, and signatures of genome organization.</title>
        <authorList>
            <person name="McCormick R.F."/>
            <person name="Truong S.K."/>
            <person name="Sreedasyam A."/>
            <person name="Jenkins J."/>
            <person name="Shu S."/>
            <person name="Sims D."/>
            <person name="Kennedy M."/>
            <person name="Amirebrahimi M."/>
            <person name="Weers B.D."/>
            <person name="McKinley B."/>
            <person name="Mattison A."/>
            <person name="Morishige D.T."/>
            <person name="Grimwood J."/>
            <person name="Schmutz J."/>
            <person name="Mullet J.E."/>
        </authorList>
    </citation>
    <scope>NUCLEOTIDE SEQUENCE [LARGE SCALE GENOMIC DNA]</scope>
    <source>
        <strain evidence="10">cv. BTx623</strain>
    </source>
</reference>
<reference evidence="9 10" key="1">
    <citation type="journal article" date="2009" name="Nature">
        <title>The Sorghum bicolor genome and the diversification of grasses.</title>
        <authorList>
            <person name="Paterson A.H."/>
            <person name="Bowers J.E."/>
            <person name="Bruggmann R."/>
            <person name="Dubchak I."/>
            <person name="Grimwood J."/>
            <person name="Gundlach H."/>
            <person name="Haberer G."/>
            <person name="Hellsten U."/>
            <person name="Mitros T."/>
            <person name="Poliakov A."/>
            <person name="Schmutz J."/>
            <person name="Spannagl M."/>
            <person name="Tang H."/>
            <person name="Wang X."/>
            <person name="Wicker T."/>
            <person name="Bharti A.K."/>
            <person name="Chapman J."/>
            <person name="Feltus F.A."/>
            <person name="Gowik U."/>
            <person name="Grigoriev I.V."/>
            <person name="Lyons E."/>
            <person name="Maher C.A."/>
            <person name="Martis M."/>
            <person name="Narechania A."/>
            <person name="Otillar R.P."/>
            <person name="Penning B.W."/>
            <person name="Salamov A.A."/>
            <person name="Wang Y."/>
            <person name="Zhang L."/>
            <person name="Carpita N.C."/>
            <person name="Freeling M."/>
            <person name="Gingle A.R."/>
            <person name="Hash C.T."/>
            <person name="Keller B."/>
            <person name="Klein P."/>
            <person name="Kresovich S."/>
            <person name="McCann M.C."/>
            <person name="Ming R."/>
            <person name="Peterson D.G."/>
            <person name="Mehboob-ur-Rahman"/>
            <person name="Ware D."/>
            <person name="Westhoff P."/>
            <person name="Mayer K.F."/>
            <person name="Messing J."/>
            <person name="Rokhsar D.S."/>
        </authorList>
    </citation>
    <scope>NUCLEOTIDE SEQUENCE [LARGE SCALE GENOMIC DNA]</scope>
    <source>
        <strain evidence="10">cv. BTx623</strain>
    </source>
</reference>
<dbReference type="GO" id="GO:0046872">
    <property type="term" value="F:metal ion binding"/>
    <property type="evidence" value="ECO:0007669"/>
    <property type="project" value="UniProtKB-KW"/>
</dbReference>
<keyword evidence="6" id="KW-0408">Iron</keyword>
<dbReference type="EC" id="1.13.11.20" evidence="3"/>
<dbReference type="CDD" id="cd20289">
    <property type="entry name" value="cupin_ADO"/>
    <property type="match status" value="1"/>
</dbReference>